<evidence type="ECO:0000313" key="3">
    <source>
        <dbReference type="EMBL" id="NIL23600.1"/>
    </source>
</evidence>
<keyword evidence="2" id="KW-0812">Transmembrane</keyword>
<feature type="compositionally biased region" description="Basic and acidic residues" evidence="1">
    <location>
        <begin position="265"/>
        <end position="274"/>
    </location>
</feature>
<sequence length="458" mass="48858">MAKSFLRSGSLDDILALGENGQPVYASALQIREALRLKKQQHIADCLAIPQLNEQGDRIDWYAPIEGKVTSWIAASHAERKAAIKQLSACLSSANDLCQRAQKSDKAAQRLFGVLLAKTLQFPDQSYVYLVAGKPVLTFWGFVSQDKKTRTDPLDCLRQTADIIEPPITTLSAAPLAPVAPPVAAVAELPPEPEIPPAPLPTPVAEPTPPVEPVKKTVRWLRFSWVLPVLALIIALIVQFSGGMTEKANAAPEVKAAVVESPAAEEPKTEEKTAPAEPPMPAKPPITVAAPAVKIIPPLLEPQLPLDKATVAPAPIAAEAAVAPELSAAESKGALILPSDAVKVGSTAFLNGNWRVSPDIKTARTGKAPSLRYQIKNGKGTVKITHGDNVTCRANITAGLMKSGNLVINSRYKAQCSDGSKYQIPEIVCKQGLSGVAECKGRYDANTTLPMTMKRETK</sequence>
<dbReference type="AlphaFoldDB" id="A0AA44CN05"/>
<evidence type="ECO:0000256" key="2">
    <source>
        <dbReference type="SAM" id="Phobius"/>
    </source>
</evidence>
<evidence type="ECO:0000313" key="4">
    <source>
        <dbReference type="Proteomes" id="UP000712947"/>
    </source>
</evidence>
<organism evidence="3 4">
    <name type="scientific">Yersinia mollaretii</name>
    <dbReference type="NCBI Taxonomy" id="33060"/>
    <lineage>
        <taxon>Bacteria</taxon>
        <taxon>Pseudomonadati</taxon>
        <taxon>Pseudomonadota</taxon>
        <taxon>Gammaproteobacteria</taxon>
        <taxon>Enterobacterales</taxon>
        <taxon>Yersiniaceae</taxon>
        <taxon>Yersinia</taxon>
    </lineage>
</organism>
<dbReference type="Proteomes" id="UP000712947">
    <property type="component" value="Unassembled WGS sequence"/>
</dbReference>
<dbReference type="InterPro" id="IPR047774">
    <property type="entry name" value="SrfA-like"/>
</dbReference>
<reference evidence="3" key="1">
    <citation type="submission" date="2020-03" db="EMBL/GenBank/DDBJ databases">
        <authorList>
            <person name="Kislichkina A."/>
            <person name="Dentovskaya S."/>
            <person name="Shaikhutdinov R."/>
            <person name="Ivanov S."/>
            <person name="Sizova A."/>
            <person name="Solomentsev V."/>
            <person name="Bogun A."/>
        </authorList>
    </citation>
    <scope>NUCLEOTIDE SEQUENCE</scope>
    <source>
        <strain evidence="3">SCPM-O-B-7610</strain>
    </source>
</reference>
<protein>
    <submittedName>
        <fullName evidence="3">Virulence factor</fullName>
    </submittedName>
</protein>
<dbReference type="EMBL" id="JAASAI010000014">
    <property type="protein sequence ID" value="NIL23600.1"/>
    <property type="molecule type" value="Genomic_DNA"/>
</dbReference>
<accession>A0AA44CN05</accession>
<feature type="region of interest" description="Disordered" evidence="1">
    <location>
        <begin position="259"/>
        <end position="282"/>
    </location>
</feature>
<proteinExistence type="predicted"/>
<keyword evidence="2" id="KW-1133">Transmembrane helix</keyword>
<dbReference type="RefSeq" id="WP_050536407.1">
    <property type="nucleotide sequence ID" value="NZ_CABHYO010000054.1"/>
</dbReference>
<gene>
    <name evidence="3" type="ORF">HB991_13910</name>
</gene>
<feature type="transmembrane region" description="Helical" evidence="2">
    <location>
        <begin position="223"/>
        <end position="242"/>
    </location>
</feature>
<comment type="caution">
    <text evidence="3">The sequence shown here is derived from an EMBL/GenBank/DDBJ whole genome shotgun (WGS) entry which is preliminary data.</text>
</comment>
<name>A0AA44CN05_YERMO</name>
<dbReference type="NCBIfam" id="NF040486">
    <property type="entry name" value="SrfA_fam"/>
    <property type="match status" value="1"/>
</dbReference>
<evidence type="ECO:0000256" key="1">
    <source>
        <dbReference type="SAM" id="MobiDB-lite"/>
    </source>
</evidence>
<keyword evidence="2" id="KW-0472">Membrane</keyword>